<feature type="transmembrane region" description="Helical" evidence="2">
    <location>
        <begin position="51"/>
        <end position="69"/>
    </location>
</feature>
<dbReference type="HOGENOM" id="CLU_318895_0_0_1"/>
<feature type="transmembrane region" description="Helical" evidence="2">
    <location>
        <begin position="210"/>
        <end position="231"/>
    </location>
</feature>
<feature type="transmembrane region" description="Helical" evidence="2">
    <location>
        <begin position="20"/>
        <end position="39"/>
    </location>
</feature>
<name>A0A0C3QAZ1_9AGAM</name>
<reference evidence="3 4" key="1">
    <citation type="submission" date="2014-04" db="EMBL/GenBank/DDBJ databases">
        <authorList>
            <consortium name="DOE Joint Genome Institute"/>
            <person name="Kuo A."/>
            <person name="Girlanda M."/>
            <person name="Perotto S."/>
            <person name="Kohler A."/>
            <person name="Nagy L.G."/>
            <person name="Floudas D."/>
            <person name="Copeland A."/>
            <person name="Barry K.W."/>
            <person name="Cichocki N."/>
            <person name="Veneault-Fourrey C."/>
            <person name="LaButti K."/>
            <person name="Lindquist E.A."/>
            <person name="Lipzen A."/>
            <person name="Lundell T."/>
            <person name="Morin E."/>
            <person name="Murat C."/>
            <person name="Sun H."/>
            <person name="Tunlid A."/>
            <person name="Henrissat B."/>
            <person name="Grigoriev I.V."/>
            <person name="Hibbett D.S."/>
            <person name="Martin F."/>
            <person name="Nordberg H.P."/>
            <person name="Cantor M.N."/>
            <person name="Hua S.X."/>
        </authorList>
    </citation>
    <scope>NUCLEOTIDE SEQUENCE [LARGE SCALE GENOMIC DNA]</scope>
    <source>
        <strain evidence="3 4">MUT 4182</strain>
    </source>
</reference>
<protein>
    <submittedName>
        <fullName evidence="3">Uncharacterized protein</fullName>
    </submittedName>
</protein>
<evidence type="ECO:0000256" key="2">
    <source>
        <dbReference type="SAM" id="Phobius"/>
    </source>
</evidence>
<dbReference type="AlphaFoldDB" id="A0A0C3QAZ1"/>
<accession>A0A0C3QAZ1</accession>
<feature type="compositionally biased region" description="Basic and acidic residues" evidence="1">
    <location>
        <begin position="766"/>
        <end position="776"/>
    </location>
</feature>
<reference evidence="4" key="2">
    <citation type="submission" date="2015-01" db="EMBL/GenBank/DDBJ databases">
        <title>Evolutionary Origins and Diversification of the Mycorrhizal Mutualists.</title>
        <authorList>
            <consortium name="DOE Joint Genome Institute"/>
            <consortium name="Mycorrhizal Genomics Consortium"/>
            <person name="Kohler A."/>
            <person name="Kuo A."/>
            <person name="Nagy L.G."/>
            <person name="Floudas D."/>
            <person name="Copeland A."/>
            <person name="Barry K.W."/>
            <person name="Cichocki N."/>
            <person name="Veneault-Fourrey C."/>
            <person name="LaButti K."/>
            <person name="Lindquist E.A."/>
            <person name="Lipzen A."/>
            <person name="Lundell T."/>
            <person name="Morin E."/>
            <person name="Murat C."/>
            <person name="Riley R."/>
            <person name="Ohm R."/>
            <person name="Sun H."/>
            <person name="Tunlid A."/>
            <person name="Henrissat B."/>
            <person name="Grigoriev I.V."/>
            <person name="Hibbett D.S."/>
            <person name="Martin F."/>
        </authorList>
    </citation>
    <scope>NUCLEOTIDE SEQUENCE [LARGE SCALE GENOMIC DNA]</scope>
    <source>
        <strain evidence="4">MUT 4182</strain>
    </source>
</reference>
<gene>
    <name evidence="3" type="ORF">M407DRAFT_28314</name>
</gene>
<feature type="region of interest" description="Disordered" evidence="1">
    <location>
        <begin position="318"/>
        <end position="353"/>
    </location>
</feature>
<keyword evidence="2" id="KW-0472">Membrane</keyword>
<feature type="transmembrane region" description="Helical" evidence="2">
    <location>
        <begin position="174"/>
        <end position="198"/>
    </location>
</feature>
<dbReference type="OrthoDB" id="3219582at2759"/>
<keyword evidence="2" id="KW-0812">Transmembrane</keyword>
<feature type="region of interest" description="Disordered" evidence="1">
    <location>
        <begin position="729"/>
        <end position="797"/>
    </location>
</feature>
<keyword evidence="4" id="KW-1185">Reference proteome</keyword>
<evidence type="ECO:0000256" key="1">
    <source>
        <dbReference type="SAM" id="MobiDB-lite"/>
    </source>
</evidence>
<keyword evidence="2" id="KW-1133">Transmembrane helix</keyword>
<feature type="region of interest" description="Disordered" evidence="1">
    <location>
        <begin position="839"/>
        <end position="863"/>
    </location>
</feature>
<feature type="compositionally biased region" description="Polar residues" evidence="1">
    <location>
        <begin position="625"/>
        <end position="635"/>
    </location>
</feature>
<proteinExistence type="predicted"/>
<feature type="transmembrane region" description="Helical" evidence="2">
    <location>
        <begin position="130"/>
        <end position="154"/>
    </location>
</feature>
<feature type="region of interest" description="Disordered" evidence="1">
    <location>
        <begin position="672"/>
        <end position="697"/>
    </location>
</feature>
<feature type="transmembrane region" description="Helical" evidence="2">
    <location>
        <begin position="89"/>
        <end position="109"/>
    </location>
</feature>
<evidence type="ECO:0000313" key="4">
    <source>
        <dbReference type="Proteomes" id="UP000054248"/>
    </source>
</evidence>
<evidence type="ECO:0000313" key="3">
    <source>
        <dbReference type="EMBL" id="KIO22166.1"/>
    </source>
</evidence>
<feature type="region of interest" description="Disordered" evidence="1">
    <location>
        <begin position="468"/>
        <end position="641"/>
    </location>
</feature>
<dbReference type="Proteomes" id="UP000054248">
    <property type="component" value="Unassembled WGS sequence"/>
</dbReference>
<dbReference type="EMBL" id="KN823117">
    <property type="protein sequence ID" value="KIO22166.1"/>
    <property type="molecule type" value="Genomic_DNA"/>
</dbReference>
<sequence length="912" mass="99436">MSICLSVASNLRCSNLSLPQAQALLVLPAVDLVFCAGIIKLDWGDIKHHQWAIIVEAIVYFCLTLFDYLDRAKAKDGLDIATFATYDKAIGVLTMFPLFFYCASILLLAHSDVLPLTTSRSYSRLIQISLVAITPLILLFNELGSLLGITYQILDGRIYLGFVDTRADNIAAGLTGTALALLSYFQFVIGVACIFYIVRARSRGHGGGVIVGFTCCGSGLLLGTLETLLGFGHQGFPLALTRKIFRTTARALVISGMLLGTSVDEGFALYPSRGGRGMTERRGSSTGLRAMISNPRSSTFAHLSPRATVFHNNHSASRLGGLARSDSSSSTNHLMADPRRPIENIPPSRSQNPVENIAINRDQDLSRGLVLGVPTPVTDRLLRKQKRRQTDGIYFSYASPSLEAGPSNANNRKIRSGFNPFDPQEMAKLPVRANKPGDRVTIHFPNGDYTKAPVLQLRLSDLKLPSPRAVADGLRTPDGTSLAGNHSHAGQTLEDGSSHGDGYQAAARRKMGLPARPREVSFSDAGSGRTPRENGVRFPSRPISAHLSRRWSSFTGSRGSPGGSWKALGDEHDDTTDLPLEPPQPAFVVREERASTPRSARSRASETESIWLKGSTLPPPAASGERSSQQRSTWYSEDYDVGSPATPKFAAKIVEARAISVRPHWSTAFIYHPQLPSGDDTPEQAGPSSNVPFPIAPSPLNQLANQAKEKEAQFEADFQTGLTRQIYVGERRVSRAPPGSSTEHDDDPYGRNEVTEEEPTLTLRPRLSDRAVDMERRRRSPKRSQSNSDESQDSLRRMSHRFKTLQSAEEAATTAGHSLGSVDEVRSLVRGFGTVVSRRPTVRSNSDERESVTLEHGQAGTPSTSLNTLQQVFGQRYSFDARPTIPESEGEVESIVAGRMPRSDSGIFGRDF</sequence>
<feature type="compositionally biased region" description="Polar residues" evidence="1">
    <location>
        <begin position="478"/>
        <end position="490"/>
    </location>
</feature>
<dbReference type="STRING" id="1051891.A0A0C3QAZ1"/>
<organism evidence="3 4">
    <name type="scientific">Tulasnella calospora MUT 4182</name>
    <dbReference type="NCBI Taxonomy" id="1051891"/>
    <lineage>
        <taxon>Eukaryota</taxon>
        <taxon>Fungi</taxon>
        <taxon>Dikarya</taxon>
        <taxon>Basidiomycota</taxon>
        <taxon>Agaricomycotina</taxon>
        <taxon>Agaricomycetes</taxon>
        <taxon>Cantharellales</taxon>
        <taxon>Tulasnellaceae</taxon>
        <taxon>Tulasnella</taxon>
    </lineage>
</organism>